<feature type="non-terminal residue" evidence="1">
    <location>
        <position position="1"/>
    </location>
</feature>
<evidence type="ECO:0000313" key="2">
    <source>
        <dbReference type="Proteomes" id="UP000789920"/>
    </source>
</evidence>
<evidence type="ECO:0000313" key="1">
    <source>
        <dbReference type="EMBL" id="CAG8832826.1"/>
    </source>
</evidence>
<feature type="non-terminal residue" evidence="1">
    <location>
        <position position="58"/>
    </location>
</feature>
<name>A0ACA9SB40_9GLOM</name>
<proteinExistence type="predicted"/>
<sequence length="58" mass="6716">HPSKYWLTTKKKIAAVVLPPYAIYLAYKMNKYKKGTAKQRNLQDISQKDCKKTVDKDG</sequence>
<gene>
    <name evidence="1" type="ORF">RPERSI_LOCUS28607</name>
</gene>
<organism evidence="1 2">
    <name type="scientific">Racocetra persica</name>
    <dbReference type="NCBI Taxonomy" id="160502"/>
    <lineage>
        <taxon>Eukaryota</taxon>
        <taxon>Fungi</taxon>
        <taxon>Fungi incertae sedis</taxon>
        <taxon>Mucoromycota</taxon>
        <taxon>Glomeromycotina</taxon>
        <taxon>Glomeromycetes</taxon>
        <taxon>Diversisporales</taxon>
        <taxon>Gigasporaceae</taxon>
        <taxon>Racocetra</taxon>
    </lineage>
</organism>
<comment type="caution">
    <text evidence="1">The sequence shown here is derived from an EMBL/GenBank/DDBJ whole genome shotgun (WGS) entry which is preliminary data.</text>
</comment>
<reference evidence="1" key="1">
    <citation type="submission" date="2021-06" db="EMBL/GenBank/DDBJ databases">
        <authorList>
            <person name="Kallberg Y."/>
            <person name="Tangrot J."/>
            <person name="Rosling A."/>
        </authorList>
    </citation>
    <scope>NUCLEOTIDE SEQUENCE</scope>
    <source>
        <strain evidence="1">MA461A</strain>
    </source>
</reference>
<dbReference type="EMBL" id="CAJVQC010104819">
    <property type="protein sequence ID" value="CAG8832826.1"/>
    <property type="molecule type" value="Genomic_DNA"/>
</dbReference>
<accession>A0ACA9SB40</accession>
<dbReference type="Proteomes" id="UP000789920">
    <property type="component" value="Unassembled WGS sequence"/>
</dbReference>
<protein>
    <submittedName>
        <fullName evidence="1">10110_t:CDS:1</fullName>
    </submittedName>
</protein>
<keyword evidence="2" id="KW-1185">Reference proteome</keyword>